<evidence type="ECO:0000313" key="2">
    <source>
        <dbReference type="EMBL" id="KAB1439397.1"/>
    </source>
</evidence>
<gene>
    <name evidence="2" type="ORF">F7O84_03090</name>
</gene>
<sequence>MKKICIILMAVIVLSGCVQQTNLTQQESEAIAAYAANITLKYDKNYKKKLVNTDAELVKSEEDAVQEKANDLDNDMMTNEAINQEATTQETQDEQVKVQEESISQLLQLDGFQITYEGFLYSQHLEDISAGNSYTANSLDNNEFLIMNFRVENTTDETKICDVLSMSPSLKVSINGNEPINSFASLLSNDLSTLYEEMEAHASKNVVLLIEIPQDYGKDITSVSLTVTVAGKTSTIELN</sequence>
<feature type="chain" id="PRO_5039123232" description="DUF4352 domain-containing protein" evidence="1">
    <location>
        <begin position="21"/>
        <end position="239"/>
    </location>
</feature>
<dbReference type="EMBL" id="WAGX01000004">
    <property type="protein sequence ID" value="KAB1439397.1"/>
    <property type="molecule type" value="Genomic_DNA"/>
</dbReference>
<protein>
    <recommendedName>
        <fullName evidence="4">DUF4352 domain-containing protein</fullName>
    </recommendedName>
</protein>
<dbReference type="RefSeq" id="WP_151141851.1">
    <property type="nucleotide sequence ID" value="NZ_WAGX01000004.1"/>
</dbReference>
<dbReference type="OrthoDB" id="2034652at2"/>
<proteinExistence type="predicted"/>
<comment type="caution">
    <text evidence="2">The sequence shown here is derived from an EMBL/GenBank/DDBJ whole genome shotgun (WGS) entry which is preliminary data.</text>
</comment>
<name>A0A7V7UCI8_9FIRM</name>
<accession>A0A7V7UCI8</accession>
<reference evidence="2 3" key="2">
    <citation type="submission" date="2020-02" db="EMBL/GenBank/DDBJ databases">
        <title>Candidatus Galacturonibacter soehngenii shows hetero-acetogenic catabolism of galacturonic acid but lacks a canonical carbon monoxide dehydrogenase/acetyl-CoA synthase complex.</title>
        <authorList>
            <person name="Diender M."/>
            <person name="Stouten G.R."/>
            <person name="Petersen J.F."/>
            <person name="Nielsen P.H."/>
            <person name="Dueholm M.S."/>
            <person name="Pronk J.T."/>
            <person name="Van Loosdrecht M.C.M."/>
        </authorList>
    </citation>
    <scope>NUCLEOTIDE SEQUENCE [LARGE SCALE GENOMIC DNA]</scope>
    <source>
        <strain evidence="2">GalUA</strain>
    </source>
</reference>
<feature type="signal peptide" evidence="1">
    <location>
        <begin position="1"/>
        <end position="20"/>
    </location>
</feature>
<evidence type="ECO:0000256" key="1">
    <source>
        <dbReference type="SAM" id="SignalP"/>
    </source>
</evidence>
<dbReference type="PROSITE" id="PS51257">
    <property type="entry name" value="PROKAR_LIPOPROTEIN"/>
    <property type="match status" value="1"/>
</dbReference>
<evidence type="ECO:0008006" key="4">
    <source>
        <dbReference type="Google" id="ProtNLM"/>
    </source>
</evidence>
<reference evidence="2 3" key="1">
    <citation type="submission" date="2019-09" db="EMBL/GenBank/DDBJ databases">
        <authorList>
            <person name="Valk L.C."/>
        </authorList>
    </citation>
    <scope>NUCLEOTIDE SEQUENCE [LARGE SCALE GENOMIC DNA]</scope>
    <source>
        <strain evidence="2">GalUA</strain>
    </source>
</reference>
<keyword evidence="3" id="KW-1185">Reference proteome</keyword>
<dbReference type="AlphaFoldDB" id="A0A7V7UCI8"/>
<dbReference type="Proteomes" id="UP000461768">
    <property type="component" value="Unassembled WGS sequence"/>
</dbReference>
<keyword evidence="1" id="KW-0732">Signal</keyword>
<evidence type="ECO:0000313" key="3">
    <source>
        <dbReference type="Proteomes" id="UP000461768"/>
    </source>
</evidence>
<organism evidence="2 3">
    <name type="scientific">Candidatus Galacturonatibacter soehngenii</name>
    <dbReference type="NCBI Taxonomy" id="2307010"/>
    <lineage>
        <taxon>Bacteria</taxon>
        <taxon>Bacillati</taxon>
        <taxon>Bacillota</taxon>
        <taxon>Clostridia</taxon>
        <taxon>Lachnospirales</taxon>
        <taxon>Lachnospiraceae</taxon>
        <taxon>Candidatus Galacturonatibacter</taxon>
    </lineage>
</organism>